<feature type="domain" description="tRNA/rRNA methyltransferase SpoU type" evidence="3">
    <location>
        <begin position="35"/>
        <end position="176"/>
    </location>
</feature>
<protein>
    <recommendedName>
        <fullName evidence="3">tRNA/rRNA methyltransferase SpoU type domain-containing protein</fullName>
    </recommendedName>
</protein>
<keyword evidence="1" id="KW-0489">Methyltransferase</keyword>
<accession>A0A1F5BFW7</accession>
<dbReference type="SUPFAM" id="SSF75217">
    <property type="entry name" value="alpha/beta knot"/>
    <property type="match status" value="1"/>
</dbReference>
<dbReference type="GO" id="GO:0005829">
    <property type="term" value="C:cytosol"/>
    <property type="evidence" value="ECO:0007669"/>
    <property type="project" value="TreeGrafter"/>
</dbReference>
<dbReference type="GO" id="GO:0006396">
    <property type="term" value="P:RNA processing"/>
    <property type="evidence" value="ECO:0007669"/>
    <property type="project" value="InterPro"/>
</dbReference>
<evidence type="ECO:0000259" key="3">
    <source>
        <dbReference type="Pfam" id="PF00588"/>
    </source>
</evidence>
<dbReference type="PANTHER" id="PTHR46429:SF1">
    <property type="entry name" value="23S RRNA (GUANOSINE-2'-O-)-METHYLTRANSFERASE RLMB"/>
    <property type="match status" value="1"/>
</dbReference>
<comment type="caution">
    <text evidence="4">The sequence shown here is derived from an EMBL/GenBank/DDBJ whole genome shotgun (WGS) entry which is preliminary data.</text>
</comment>
<dbReference type="InterPro" id="IPR004441">
    <property type="entry name" value="rRNA_MeTrfase_TrmH"/>
</dbReference>
<dbReference type="AlphaFoldDB" id="A0A1F5BFW7"/>
<evidence type="ECO:0000313" key="4">
    <source>
        <dbReference type="EMBL" id="OGD29496.1"/>
    </source>
</evidence>
<dbReference type="PANTHER" id="PTHR46429">
    <property type="entry name" value="23S RRNA (GUANOSINE-2'-O-)-METHYLTRANSFERASE RLMB"/>
    <property type="match status" value="1"/>
</dbReference>
<dbReference type="InterPro" id="IPR029028">
    <property type="entry name" value="Alpha/beta_knot_MTases"/>
</dbReference>
<gene>
    <name evidence="4" type="ORF">A2W60_00385</name>
</gene>
<dbReference type="GO" id="GO:0032259">
    <property type="term" value="P:methylation"/>
    <property type="evidence" value="ECO:0007669"/>
    <property type="project" value="UniProtKB-KW"/>
</dbReference>
<dbReference type="Proteomes" id="UP000179184">
    <property type="component" value="Unassembled WGS sequence"/>
</dbReference>
<dbReference type="GO" id="GO:0008173">
    <property type="term" value="F:RNA methyltransferase activity"/>
    <property type="evidence" value="ECO:0007669"/>
    <property type="project" value="InterPro"/>
</dbReference>
<dbReference type="Gene3D" id="3.40.1280.10">
    <property type="match status" value="1"/>
</dbReference>
<evidence type="ECO:0000256" key="1">
    <source>
        <dbReference type="ARBA" id="ARBA00022603"/>
    </source>
</evidence>
<reference evidence="4 5" key="1">
    <citation type="journal article" date="2016" name="Nat. Commun.">
        <title>Thousands of microbial genomes shed light on interconnected biogeochemical processes in an aquifer system.</title>
        <authorList>
            <person name="Anantharaman K."/>
            <person name="Brown C.T."/>
            <person name="Hug L.A."/>
            <person name="Sharon I."/>
            <person name="Castelle C.J."/>
            <person name="Probst A.J."/>
            <person name="Thomas B.C."/>
            <person name="Singh A."/>
            <person name="Wilkins M.J."/>
            <person name="Karaoz U."/>
            <person name="Brodie E.L."/>
            <person name="Williams K.H."/>
            <person name="Hubbard S.S."/>
            <person name="Banfield J.F."/>
        </authorList>
    </citation>
    <scope>NUCLEOTIDE SEQUENCE [LARGE SCALE GENOMIC DNA]</scope>
</reference>
<dbReference type="InterPro" id="IPR001537">
    <property type="entry name" value="SpoU_MeTrfase"/>
</dbReference>
<keyword evidence="2" id="KW-0808">Transferase</keyword>
<evidence type="ECO:0000313" key="5">
    <source>
        <dbReference type="Proteomes" id="UP000179184"/>
    </source>
</evidence>
<dbReference type="EMBL" id="MEYN01000050">
    <property type="protein sequence ID" value="OGD29496.1"/>
    <property type="molecule type" value="Genomic_DNA"/>
</dbReference>
<evidence type="ECO:0000256" key="2">
    <source>
        <dbReference type="ARBA" id="ARBA00022679"/>
    </source>
</evidence>
<dbReference type="GO" id="GO:0003723">
    <property type="term" value="F:RNA binding"/>
    <property type="evidence" value="ECO:0007669"/>
    <property type="project" value="InterPro"/>
</dbReference>
<organism evidence="4 5">
    <name type="scientific">Candidatus Azambacteria bacterium RIFCSPHIGHO2_02_46_12</name>
    <dbReference type="NCBI Taxonomy" id="1797295"/>
    <lineage>
        <taxon>Bacteria</taxon>
        <taxon>Candidatus Azamiibacteriota</taxon>
    </lineage>
</organism>
<sequence length="184" mass="20467">MAAPAYDFQNLSPPLVAKIPSNRSGGFVKLSIFMFYVICHNIRSAYNVGSIFRTADGAGVTKIFLCGYTPTPPRPDIAKVALGAEKSVPWEKCSQTWRLIERLKKQGVQIIALEQHPKSVFYDKFKPRFPLALILGSEVKGLPKSILRRCSEIIEIPMFGEKESLNVSVAFGVAAYQIAKFRKS</sequence>
<dbReference type="CDD" id="cd18097">
    <property type="entry name" value="SpoU-like"/>
    <property type="match status" value="1"/>
</dbReference>
<dbReference type="InterPro" id="IPR029026">
    <property type="entry name" value="tRNA_m1G_MTases_N"/>
</dbReference>
<name>A0A1F5BFW7_9BACT</name>
<proteinExistence type="predicted"/>
<dbReference type="Pfam" id="PF00588">
    <property type="entry name" value="SpoU_methylase"/>
    <property type="match status" value="1"/>
</dbReference>